<dbReference type="AlphaFoldDB" id="D8QU27"/>
<dbReference type="KEGG" id="smo:SELMODRAFT_38968"/>
<dbReference type="OMA" id="GTLMKIN"/>
<keyword evidence="5" id="KW-1185">Reference proteome</keyword>
<organism evidence="5">
    <name type="scientific">Selaginella moellendorffii</name>
    <name type="common">Spikemoss</name>
    <dbReference type="NCBI Taxonomy" id="88036"/>
    <lineage>
        <taxon>Eukaryota</taxon>
        <taxon>Viridiplantae</taxon>
        <taxon>Streptophyta</taxon>
        <taxon>Embryophyta</taxon>
        <taxon>Tracheophyta</taxon>
        <taxon>Lycopodiopsida</taxon>
        <taxon>Selaginellales</taxon>
        <taxon>Selaginellaceae</taxon>
        <taxon>Selaginella</taxon>
    </lineage>
</organism>
<protein>
    <recommendedName>
        <fullName evidence="2">X8 domain-containing protein</fullName>
    </recommendedName>
</protein>
<evidence type="ECO:0000256" key="1">
    <source>
        <dbReference type="ARBA" id="ARBA00022729"/>
    </source>
</evidence>
<evidence type="ECO:0000313" key="5">
    <source>
        <dbReference type="Proteomes" id="UP000001514"/>
    </source>
</evidence>
<dbReference type="EMBL" id="GL377567">
    <property type="protein sequence ID" value="EFJ36409.1"/>
    <property type="molecule type" value="Genomic_DNA"/>
</dbReference>
<feature type="domain" description="X8" evidence="2">
    <location>
        <begin position="2"/>
        <end position="79"/>
    </location>
</feature>
<keyword evidence="1" id="KW-0732">Signal</keyword>
<feature type="non-terminal residue" evidence="3">
    <location>
        <position position="79"/>
    </location>
</feature>
<dbReference type="PANTHER" id="PTHR31044:SF52">
    <property type="entry name" value="OS01G0631500 PROTEIN"/>
    <property type="match status" value="1"/>
</dbReference>
<accession>D8QU27</accession>
<evidence type="ECO:0000313" key="3">
    <source>
        <dbReference type="EMBL" id="EFJ35794.1"/>
    </source>
</evidence>
<dbReference type="SMART" id="SM00768">
    <property type="entry name" value="X8"/>
    <property type="match status" value="1"/>
</dbReference>
<proteinExistence type="predicted"/>
<dbReference type="InParanoid" id="D8QU27"/>
<dbReference type="HOGENOM" id="CLU_031666_5_2_1"/>
<sequence length="79" mass="8985">KVYCIANPTIPPDMLQRGLDYACSQVDCSAIQFDGPCSYPNSIYSHASWAYNLYFQMKARYDYNCYFDNTALISSTDPS</sequence>
<dbReference type="KEGG" id="smo:SELMODRAFT_38969"/>
<dbReference type="Proteomes" id="UP000001514">
    <property type="component" value="Unassembled WGS sequence"/>
</dbReference>
<dbReference type="InterPro" id="IPR044788">
    <property type="entry name" value="X8_dom_prot"/>
</dbReference>
<dbReference type="InterPro" id="IPR012946">
    <property type="entry name" value="X8"/>
</dbReference>
<dbReference type="Gramene" id="EFJ35794">
    <property type="protein sequence ID" value="EFJ35794"/>
    <property type="gene ID" value="SELMODRAFT_38968"/>
</dbReference>
<dbReference type="EMBL" id="GL377567">
    <property type="protein sequence ID" value="EFJ35794.1"/>
    <property type="molecule type" value="Genomic_DNA"/>
</dbReference>
<dbReference type="Pfam" id="PF07983">
    <property type="entry name" value="X8"/>
    <property type="match status" value="1"/>
</dbReference>
<dbReference type="Gene3D" id="1.20.58.1040">
    <property type="match status" value="1"/>
</dbReference>
<evidence type="ECO:0000259" key="2">
    <source>
        <dbReference type="SMART" id="SM00768"/>
    </source>
</evidence>
<gene>
    <name evidence="3" type="ORF">SELMODRAFT_38968</name>
    <name evidence="4" type="ORF">SELMODRAFT_38969</name>
</gene>
<feature type="non-terminal residue" evidence="3">
    <location>
        <position position="1"/>
    </location>
</feature>
<dbReference type="PANTHER" id="PTHR31044">
    <property type="entry name" value="BETA-1,3 GLUCANASE"/>
    <property type="match status" value="1"/>
</dbReference>
<reference evidence="3 5" key="1">
    <citation type="journal article" date="2011" name="Science">
        <title>The Selaginella genome identifies genetic changes associated with the evolution of vascular plants.</title>
        <authorList>
            <person name="Banks J.A."/>
            <person name="Nishiyama T."/>
            <person name="Hasebe M."/>
            <person name="Bowman J.L."/>
            <person name="Gribskov M."/>
            <person name="dePamphilis C."/>
            <person name="Albert V.A."/>
            <person name="Aono N."/>
            <person name="Aoyama T."/>
            <person name="Ambrose B.A."/>
            <person name="Ashton N.W."/>
            <person name="Axtell M.J."/>
            <person name="Barker E."/>
            <person name="Barker M.S."/>
            <person name="Bennetzen J.L."/>
            <person name="Bonawitz N.D."/>
            <person name="Chapple C."/>
            <person name="Cheng C."/>
            <person name="Correa L.G."/>
            <person name="Dacre M."/>
            <person name="DeBarry J."/>
            <person name="Dreyer I."/>
            <person name="Elias M."/>
            <person name="Engstrom E.M."/>
            <person name="Estelle M."/>
            <person name="Feng L."/>
            <person name="Finet C."/>
            <person name="Floyd S.K."/>
            <person name="Frommer W.B."/>
            <person name="Fujita T."/>
            <person name="Gramzow L."/>
            <person name="Gutensohn M."/>
            <person name="Harholt J."/>
            <person name="Hattori M."/>
            <person name="Heyl A."/>
            <person name="Hirai T."/>
            <person name="Hiwatashi Y."/>
            <person name="Ishikawa M."/>
            <person name="Iwata M."/>
            <person name="Karol K.G."/>
            <person name="Koehler B."/>
            <person name="Kolukisaoglu U."/>
            <person name="Kubo M."/>
            <person name="Kurata T."/>
            <person name="Lalonde S."/>
            <person name="Li K."/>
            <person name="Li Y."/>
            <person name="Litt A."/>
            <person name="Lyons E."/>
            <person name="Manning G."/>
            <person name="Maruyama T."/>
            <person name="Michael T.P."/>
            <person name="Mikami K."/>
            <person name="Miyazaki S."/>
            <person name="Morinaga S."/>
            <person name="Murata T."/>
            <person name="Mueller-Roeber B."/>
            <person name="Nelson D.R."/>
            <person name="Obara M."/>
            <person name="Oguri Y."/>
            <person name="Olmstead R.G."/>
            <person name="Onodera N."/>
            <person name="Petersen B.L."/>
            <person name="Pils B."/>
            <person name="Prigge M."/>
            <person name="Rensing S.A."/>
            <person name="Riano-Pachon D.M."/>
            <person name="Roberts A.W."/>
            <person name="Sato Y."/>
            <person name="Scheller H.V."/>
            <person name="Schulz B."/>
            <person name="Schulz C."/>
            <person name="Shakirov E.V."/>
            <person name="Shibagaki N."/>
            <person name="Shinohara N."/>
            <person name="Shippen D.E."/>
            <person name="Soerensen I."/>
            <person name="Sotooka R."/>
            <person name="Sugimoto N."/>
            <person name="Sugita M."/>
            <person name="Sumikawa N."/>
            <person name="Tanurdzic M."/>
            <person name="Theissen G."/>
            <person name="Ulvskov P."/>
            <person name="Wakazuki S."/>
            <person name="Weng J.K."/>
            <person name="Willats W.W."/>
            <person name="Wipf D."/>
            <person name="Wolf P.G."/>
            <person name="Yang L."/>
            <person name="Zimmer A.D."/>
            <person name="Zhu Q."/>
            <person name="Mitros T."/>
            <person name="Hellsten U."/>
            <person name="Loque D."/>
            <person name="Otillar R."/>
            <person name="Salamov A."/>
            <person name="Schmutz J."/>
            <person name="Shapiro H."/>
            <person name="Lindquist E."/>
            <person name="Lucas S."/>
            <person name="Rokhsar D."/>
            <person name="Grigoriev I.V."/>
        </authorList>
    </citation>
    <scope>NUCLEOTIDE SEQUENCE [LARGE SCALE GENOMIC DNA]</scope>
</reference>
<name>D8QU27_SELML</name>
<evidence type="ECO:0000313" key="4">
    <source>
        <dbReference type="EMBL" id="EFJ36409.1"/>
    </source>
</evidence>
<dbReference type="GO" id="GO:0009506">
    <property type="term" value="C:plasmodesma"/>
    <property type="evidence" value="ECO:0007669"/>
    <property type="project" value="UniProtKB-ARBA"/>
</dbReference>
<dbReference type="Gramene" id="EFJ36409">
    <property type="protein sequence ID" value="EFJ36409"/>
    <property type="gene ID" value="SELMODRAFT_38969"/>
</dbReference>